<reference evidence="1" key="1">
    <citation type="submission" date="2023-06" db="EMBL/GenBank/DDBJ databases">
        <title>Conoideocrella luteorostrata (Hypocreales: Clavicipitaceae), a potential biocontrol fungus for elongate hemlock scale in United States Christmas tree production areas.</title>
        <authorList>
            <person name="Barrett H."/>
            <person name="Lovett B."/>
            <person name="Macias A.M."/>
            <person name="Stajich J.E."/>
            <person name="Kasson M.T."/>
        </authorList>
    </citation>
    <scope>NUCLEOTIDE SEQUENCE</scope>
    <source>
        <strain evidence="1">ARSEF 14590</strain>
    </source>
</reference>
<evidence type="ECO:0000313" key="2">
    <source>
        <dbReference type="Proteomes" id="UP001251528"/>
    </source>
</evidence>
<proteinExistence type="predicted"/>
<dbReference type="EMBL" id="JASWJB010000007">
    <property type="protein sequence ID" value="KAK2616355.1"/>
    <property type="molecule type" value="Genomic_DNA"/>
</dbReference>
<gene>
    <name evidence="1" type="ORF">QQS21_000789</name>
</gene>
<dbReference type="Proteomes" id="UP001251528">
    <property type="component" value="Unassembled WGS sequence"/>
</dbReference>
<protein>
    <submittedName>
        <fullName evidence="1">Uncharacterized protein</fullName>
    </submittedName>
</protein>
<keyword evidence="2" id="KW-1185">Reference proteome</keyword>
<dbReference type="AlphaFoldDB" id="A0AAJ0FYZ9"/>
<sequence length="273" mass="31080">MTTPSYYPPGWDRERWKTATEQDFAKLTDDDFEKFHTGIRAHLGEDGAEAFFDEIHQYQLQLKAYQPQPESNVNPNFVLSLNQLRDDDGGFREWGFVVYRTAGYDDDETLKHVKSTIEAKINKQFDQAQRARDKFSLMWMEGGELAGKTPEEIGRIYSELFFTRDVKGLFGFAHYVCLCVDESSIKSIRDAPPELAHVLAISTSCGDPDVHSDEAEDERWTGSFKVAIDSLIEPLFTLVGDDSLTAYEIGVGVTPDLLWTDYSRFGKKKAFVE</sequence>
<name>A0AAJ0FYZ9_9HYPO</name>
<evidence type="ECO:0000313" key="1">
    <source>
        <dbReference type="EMBL" id="KAK2616355.1"/>
    </source>
</evidence>
<organism evidence="1 2">
    <name type="scientific">Conoideocrella luteorostrata</name>
    <dbReference type="NCBI Taxonomy" id="1105319"/>
    <lineage>
        <taxon>Eukaryota</taxon>
        <taxon>Fungi</taxon>
        <taxon>Dikarya</taxon>
        <taxon>Ascomycota</taxon>
        <taxon>Pezizomycotina</taxon>
        <taxon>Sordariomycetes</taxon>
        <taxon>Hypocreomycetidae</taxon>
        <taxon>Hypocreales</taxon>
        <taxon>Clavicipitaceae</taxon>
        <taxon>Conoideocrella</taxon>
    </lineage>
</organism>
<accession>A0AAJ0FYZ9</accession>
<comment type="caution">
    <text evidence="1">The sequence shown here is derived from an EMBL/GenBank/DDBJ whole genome shotgun (WGS) entry which is preliminary data.</text>
</comment>